<comment type="similarity">
    <text evidence="1 3">Belongs to the type-B carboxylesterase/lipase family.</text>
</comment>
<name>A0A6A6R0W2_9PEZI</name>
<organism evidence="5 6">
    <name type="scientific">Lophium mytilinum</name>
    <dbReference type="NCBI Taxonomy" id="390894"/>
    <lineage>
        <taxon>Eukaryota</taxon>
        <taxon>Fungi</taxon>
        <taxon>Dikarya</taxon>
        <taxon>Ascomycota</taxon>
        <taxon>Pezizomycotina</taxon>
        <taxon>Dothideomycetes</taxon>
        <taxon>Pleosporomycetidae</taxon>
        <taxon>Mytilinidiales</taxon>
        <taxon>Mytilinidiaceae</taxon>
        <taxon>Lophium</taxon>
    </lineage>
</organism>
<evidence type="ECO:0000259" key="4">
    <source>
        <dbReference type="Pfam" id="PF00135"/>
    </source>
</evidence>
<dbReference type="PANTHER" id="PTHR43918:SF4">
    <property type="entry name" value="CARBOXYLIC ESTER HYDROLASE"/>
    <property type="match status" value="1"/>
</dbReference>
<sequence>MLFNWNALAFTILAASRVEAGHNNAPTVDVTNGTITGVYSKEWDQDFFLGIPYAQPPIGDLRFRVPHSLNTTWNGSELATQYAPACIGYGSDQISYPEISEDCLYLNIVRPTTAVRNSSPWVGLPVVVFIHGGGLHQGSASDERYNLTYIVDRSVKINKPIIAVSINYRLSIWGFITGDEAILTGNANLGLRDQRLALRWIHENILEFRGDEQKITIWGQSAGAFSVGAHLTAYGGRDDKLFHGAIMQSGSPVYYGSMRDWNKTAFSIVSEGMSCNTTGDAEHVLQCLREVSFEDLNSFINETDLIRPGLWQPVVDGDFIQRHASEQLATGWFVKVPILVGANSDEGTALVDGNLINKTFDIGGGGSEWLIFLKENFIKVLETFPVPAPVPAGYVTRLWNIYQYQDIPDSFKGIWSSASDYYTLKANAYYGDAIIIAPRRLTCQTWEKYSVSSYCYSFEVVPNGRSKSDGATHFDEVAFVFNNQNGTGYQTNPLGGENAETFVAVSNNMTDTWIHFITKNSLDLDFYPEPASIAVFSEANIREFKGDYYPSAGIDLINSWNQEVYGR</sequence>
<dbReference type="PROSITE" id="PS00122">
    <property type="entry name" value="CARBOXYLESTERASE_B_1"/>
    <property type="match status" value="1"/>
</dbReference>
<dbReference type="InterPro" id="IPR002018">
    <property type="entry name" value="CarbesteraseB"/>
</dbReference>
<dbReference type="EMBL" id="MU004186">
    <property type="protein sequence ID" value="KAF2497874.1"/>
    <property type="molecule type" value="Genomic_DNA"/>
</dbReference>
<evidence type="ECO:0000313" key="5">
    <source>
        <dbReference type="EMBL" id="KAF2497874.1"/>
    </source>
</evidence>
<dbReference type="InterPro" id="IPR019819">
    <property type="entry name" value="Carboxylesterase_B_CS"/>
</dbReference>
<keyword evidence="6" id="KW-1185">Reference proteome</keyword>
<proteinExistence type="inferred from homology"/>
<dbReference type="Pfam" id="PF00135">
    <property type="entry name" value="COesterase"/>
    <property type="match status" value="1"/>
</dbReference>
<feature type="domain" description="Carboxylesterase type B" evidence="4">
    <location>
        <begin position="25"/>
        <end position="520"/>
    </location>
</feature>
<feature type="signal peptide" evidence="3">
    <location>
        <begin position="1"/>
        <end position="20"/>
    </location>
</feature>
<dbReference type="AlphaFoldDB" id="A0A6A6R0W2"/>
<dbReference type="Proteomes" id="UP000799750">
    <property type="component" value="Unassembled WGS sequence"/>
</dbReference>
<dbReference type="OrthoDB" id="408631at2759"/>
<dbReference type="InterPro" id="IPR019826">
    <property type="entry name" value="Carboxylesterase_B_AS"/>
</dbReference>
<dbReference type="InterPro" id="IPR029058">
    <property type="entry name" value="AB_hydrolase_fold"/>
</dbReference>
<dbReference type="InterPro" id="IPR050654">
    <property type="entry name" value="AChE-related_enzymes"/>
</dbReference>
<evidence type="ECO:0000256" key="2">
    <source>
        <dbReference type="ARBA" id="ARBA00022801"/>
    </source>
</evidence>
<gene>
    <name evidence="5" type="ORF">BU16DRAFT_580446</name>
</gene>
<evidence type="ECO:0000256" key="3">
    <source>
        <dbReference type="RuleBase" id="RU361235"/>
    </source>
</evidence>
<dbReference type="SUPFAM" id="SSF53474">
    <property type="entry name" value="alpha/beta-Hydrolases"/>
    <property type="match status" value="1"/>
</dbReference>
<accession>A0A6A6R0W2</accession>
<evidence type="ECO:0000313" key="6">
    <source>
        <dbReference type="Proteomes" id="UP000799750"/>
    </source>
</evidence>
<dbReference type="GO" id="GO:0052689">
    <property type="term" value="F:carboxylic ester hydrolase activity"/>
    <property type="evidence" value="ECO:0007669"/>
    <property type="project" value="TreeGrafter"/>
</dbReference>
<keyword evidence="2 3" id="KW-0378">Hydrolase</keyword>
<dbReference type="Gene3D" id="3.40.50.1820">
    <property type="entry name" value="alpha/beta hydrolase"/>
    <property type="match status" value="1"/>
</dbReference>
<reference evidence="5" key="1">
    <citation type="journal article" date="2020" name="Stud. Mycol.">
        <title>101 Dothideomycetes genomes: a test case for predicting lifestyles and emergence of pathogens.</title>
        <authorList>
            <person name="Haridas S."/>
            <person name="Albert R."/>
            <person name="Binder M."/>
            <person name="Bloem J."/>
            <person name="Labutti K."/>
            <person name="Salamov A."/>
            <person name="Andreopoulos B."/>
            <person name="Baker S."/>
            <person name="Barry K."/>
            <person name="Bills G."/>
            <person name="Bluhm B."/>
            <person name="Cannon C."/>
            <person name="Castanera R."/>
            <person name="Culley D."/>
            <person name="Daum C."/>
            <person name="Ezra D."/>
            <person name="Gonzalez J."/>
            <person name="Henrissat B."/>
            <person name="Kuo A."/>
            <person name="Liang C."/>
            <person name="Lipzen A."/>
            <person name="Lutzoni F."/>
            <person name="Magnuson J."/>
            <person name="Mondo S."/>
            <person name="Nolan M."/>
            <person name="Ohm R."/>
            <person name="Pangilinan J."/>
            <person name="Park H.-J."/>
            <person name="Ramirez L."/>
            <person name="Alfaro M."/>
            <person name="Sun H."/>
            <person name="Tritt A."/>
            <person name="Yoshinaga Y."/>
            <person name="Zwiers L.-H."/>
            <person name="Turgeon B."/>
            <person name="Goodwin S."/>
            <person name="Spatafora J."/>
            <person name="Crous P."/>
            <person name="Grigoriev I."/>
        </authorList>
    </citation>
    <scope>NUCLEOTIDE SEQUENCE</scope>
    <source>
        <strain evidence="5">CBS 269.34</strain>
    </source>
</reference>
<dbReference type="EC" id="3.1.1.-" evidence="3"/>
<keyword evidence="3" id="KW-0732">Signal</keyword>
<evidence type="ECO:0000256" key="1">
    <source>
        <dbReference type="ARBA" id="ARBA00005964"/>
    </source>
</evidence>
<feature type="chain" id="PRO_5025717924" description="Carboxylic ester hydrolase" evidence="3">
    <location>
        <begin position="21"/>
        <end position="567"/>
    </location>
</feature>
<dbReference type="PROSITE" id="PS00941">
    <property type="entry name" value="CARBOXYLESTERASE_B_2"/>
    <property type="match status" value="1"/>
</dbReference>
<protein>
    <recommendedName>
        <fullName evidence="3">Carboxylic ester hydrolase</fullName>
        <ecNumber evidence="3">3.1.1.-</ecNumber>
    </recommendedName>
</protein>
<dbReference type="PANTHER" id="PTHR43918">
    <property type="entry name" value="ACETYLCHOLINESTERASE"/>
    <property type="match status" value="1"/>
</dbReference>